<feature type="region of interest" description="Disordered" evidence="7">
    <location>
        <begin position="28"/>
        <end position="51"/>
    </location>
</feature>
<dbReference type="AlphaFoldDB" id="H9H0K2"/>
<reference evidence="9" key="3">
    <citation type="submission" date="2025-09" db="UniProtKB">
        <authorList>
            <consortium name="Ensembl"/>
        </authorList>
    </citation>
    <scope>IDENTIFICATION</scope>
</reference>
<feature type="compositionally biased region" description="Polar residues" evidence="7">
    <location>
        <begin position="962"/>
        <end position="972"/>
    </location>
</feature>
<dbReference type="OrthoDB" id="296386at2759"/>
<evidence type="ECO:0000256" key="7">
    <source>
        <dbReference type="SAM" id="MobiDB-lite"/>
    </source>
</evidence>
<dbReference type="PANTHER" id="PTHR12308">
    <property type="entry name" value="ANOCTAMIN"/>
    <property type="match status" value="1"/>
</dbReference>
<dbReference type="Ensembl" id="ENSMGAT00000003765.3">
    <property type="protein sequence ID" value="ENSMGAP00000003071.3"/>
    <property type="gene ID" value="ENSMGAG00000003374.3"/>
</dbReference>
<evidence type="ECO:0000259" key="8">
    <source>
        <dbReference type="Pfam" id="PF04547"/>
    </source>
</evidence>
<feature type="transmembrane region" description="Helical" evidence="6">
    <location>
        <begin position="305"/>
        <end position="322"/>
    </location>
</feature>
<evidence type="ECO:0000256" key="1">
    <source>
        <dbReference type="ARBA" id="ARBA00004141"/>
    </source>
</evidence>
<feature type="compositionally biased region" description="Basic and acidic residues" evidence="7">
    <location>
        <begin position="867"/>
        <end position="894"/>
    </location>
</feature>
<dbReference type="InParanoid" id="H9H0K2"/>
<name>H9H0K2_MELGA</name>
<sequence length="1046" mass="117417">METGCFFAPPIFAAVSRRCGRIGSRRRCGAAGRGERRGGGGCGGAVPRHGRPSAPFSADKLFGKRLLQAGRYIMSHKAWMKTVPTENCDVLMTFPDTTDDHTLLWLLNHIRLGIPELIVQVRHHKHTRAYAFFVTATYESLLRGADEIGLRKPVKAEFGGGMRSFSCEEDYIYENIENELYFFTSQERQNIIRYWLENLRAKQGEALHNIHFLEGQPIIPELAARGVIQQVFPLHEQRILKRLMKSWVQAICEAQPLDEICDYFGVKIAMYFAWLGFYTSAMVYPAVFGSILYTFTESDQTSQDISCVVFAIFNVVWATLFLEEWKRRGAEFAYKWGTLDTPAESIEEPRPQFRGVKRISPVTSAEEFYYPPWKRLLFQCLVSLPVCLACLSFVFLIMLGCFQLQELVLSVKELPRILRFLPKIVLAVIVTTCDEVYKKIAYWLNDMGDARDGCPALRGCRGDGVGRGMWGWWHPPVTAVSPQMLATLLITRQFLQNVKEVSQPHLYRRLRRGELSLRNLRELSHTILRLLAHPRAPQAAGAAHEGPRGEKKCLNGGCGVPEEEEEEEERRESDSEDESALDCGLKLKKVSFIEKAERRGTEPCGTEEESFLEEGSPTMVEKGMDPASVFELGDDEEDAEGPSGSPAKAAVPATGPRVTRRRREEDEGEEEGRRQNRASWIDPPEEDYSTQLTQAEVESCMKKYEDTFQDYQEMFIQFGYVVLFSSAFPLAAMCALVNNIIEIRSDAFKLCTGLQRPFGQRVESIGQWQKVMEAMGVLAIVVNCYLIAQCGQLQRLFPWLSPEGAIISVVVLEHFALLLKYVIQVAIPDIPAWVAEEMAKLEYQRREAFKKHERQAQHHFQQQQRRKREEEERQRHAEYQARKEREANRDEAKAEAAGQDPAHEKSQSKGKGSGGSSAHGSDKPKRPSSLLATNNVMKLKQIIPLQGKFLSGGTGAGSTAARSPQSPTSSDNKLPGFLSFKFLKSPETKRDAATEKVQSPTKPFNPGKLFNFGKSEGTGGNGATASPHPQPRGEGAAHGSAGCCFA</sequence>
<dbReference type="GeneTree" id="ENSGT00940000157019"/>
<feature type="domain" description="Anoctamin transmembrane" evidence="8">
    <location>
        <begin position="260"/>
        <end position="448"/>
    </location>
</feature>
<comment type="caution">
    <text evidence="6">Lacks conserved residue(s) required for the propagation of feature annotation.</text>
</comment>
<organism evidence="9 10">
    <name type="scientific">Meleagris gallopavo</name>
    <name type="common">Wild turkey</name>
    <dbReference type="NCBI Taxonomy" id="9103"/>
    <lineage>
        <taxon>Eukaryota</taxon>
        <taxon>Metazoa</taxon>
        <taxon>Chordata</taxon>
        <taxon>Craniata</taxon>
        <taxon>Vertebrata</taxon>
        <taxon>Euteleostomi</taxon>
        <taxon>Archelosauria</taxon>
        <taxon>Archosauria</taxon>
        <taxon>Dinosauria</taxon>
        <taxon>Saurischia</taxon>
        <taxon>Theropoda</taxon>
        <taxon>Coelurosauria</taxon>
        <taxon>Aves</taxon>
        <taxon>Neognathae</taxon>
        <taxon>Galloanserae</taxon>
        <taxon>Galliformes</taxon>
        <taxon>Phasianidae</taxon>
        <taxon>Meleagridinae</taxon>
        <taxon>Meleagris</taxon>
    </lineage>
</organism>
<reference evidence="9 10" key="1">
    <citation type="journal article" date="2010" name="PLoS Biol.">
        <title>Multi-platform next-generation sequencing of the domestic turkey (Meleagris gallopavo): genome assembly and analysis.</title>
        <authorList>
            <person name="Dalloul R.A."/>
            <person name="Long J.A."/>
            <person name="Zimin A.V."/>
            <person name="Aslam L."/>
            <person name="Beal K."/>
            <person name="Blomberg L.A."/>
            <person name="Bouffard P."/>
            <person name="Burt D.W."/>
            <person name="Crasta O."/>
            <person name="Crooijmans R.P."/>
            <person name="Cooper K."/>
            <person name="Coulombe R.A."/>
            <person name="De S."/>
            <person name="Delany M.E."/>
            <person name="Dodgson J.B."/>
            <person name="Dong J.J."/>
            <person name="Evans C."/>
            <person name="Frederickson K.M."/>
            <person name="Flicek P."/>
            <person name="Florea L."/>
            <person name="Folkerts O."/>
            <person name="Groenen M.A."/>
            <person name="Harkins T.T."/>
            <person name="Herrero J."/>
            <person name="Hoffmann S."/>
            <person name="Megens H.J."/>
            <person name="Jiang A."/>
            <person name="de Jong P."/>
            <person name="Kaiser P."/>
            <person name="Kim H."/>
            <person name="Kim K.W."/>
            <person name="Kim S."/>
            <person name="Langenberger D."/>
            <person name="Lee M.K."/>
            <person name="Lee T."/>
            <person name="Mane S."/>
            <person name="Marcais G."/>
            <person name="Marz M."/>
            <person name="McElroy A.P."/>
            <person name="Modise T."/>
            <person name="Nefedov M."/>
            <person name="Notredame C."/>
            <person name="Paton I.R."/>
            <person name="Payne W.S."/>
            <person name="Pertea G."/>
            <person name="Prickett D."/>
            <person name="Puiu D."/>
            <person name="Qioa D."/>
            <person name="Raineri E."/>
            <person name="Ruffier M."/>
            <person name="Salzberg S.L."/>
            <person name="Schatz M.C."/>
            <person name="Scheuring C."/>
            <person name="Schmidt C.J."/>
            <person name="Schroeder S."/>
            <person name="Searle S.M."/>
            <person name="Smith E.J."/>
            <person name="Smith J."/>
            <person name="Sonstegard T.S."/>
            <person name="Stadler P.F."/>
            <person name="Tafer H."/>
            <person name="Tu Z.J."/>
            <person name="Van Tassell C.P."/>
            <person name="Vilella A.J."/>
            <person name="Williams K.P."/>
            <person name="Yorke J.A."/>
            <person name="Zhang L."/>
            <person name="Zhang H.B."/>
            <person name="Zhang X."/>
            <person name="Zhang Y."/>
            <person name="Reed K.M."/>
        </authorList>
    </citation>
    <scope>NUCLEOTIDE SEQUENCE [LARGE SCALE GENOMIC DNA]</scope>
</reference>
<evidence type="ECO:0000256" key="2">
    <source>
        <dbReference type="ARBA" id="ARBA00009671"/>
    </source>
</evidence>
<dbReference type="GO" id="GO:0005229">
    <property type="term" value="F:intracellularly calcium-gated chloride channel activity"/>
    <property type="evidence" value="ECO:0007669"/>
    <property type="project" value="Ensembl"/>
</dbReference>
<evidence type="ECO:0000313" key="10">
    <source>
        <dbReference type="Proteomes" id="UP000001645"/>
    </source>
</evidence>
<evidence type="ECO:0000313" key="9">
    <source>
        <dbReference type="Ensembl" id="ENSMGAP00000003071.3"/>
    </source>
</evidence>
<gene>
    <name evidence="9" type="primary">ANO8</name>
</gene>
<proteinExistence type="inferred from homology"/>
<dbReference type="PANTHER" id="PTHR12308:SF51">
    <property type="entry name" value="ANOCTAMIN-8"/>
    <property type="match status" value="1"/>
</dbReference>
<dbReference type="GO" id="GO:0005886">
    <property type="term" value="C:plasma membrane"/>
    <property type="evidence" value="ECO:0007669"/>
    <property type="project" value="Ensembl"/>
</dbReference>
<dbReference type="InterPro" id="IPR049452">
    <property type="entry name" value="Anoctamin_TM"/>
</dbReference>
<evidence type="ECO:0000256" key="6">
    <source>
        <dbReference type="RuleBase" id="RU280814"/>
    </source>
</evidence>
<accession>H9H0K2</accession>
<keyword evidence="5 6" id="KW-0472">Membrane</keyword>
<feature type="region of interest" description="Disordered" evidence="7">
    <location>
        <begin position="850"/>
        <end position="929"/>
    </location>
</feature>
<feature type="region of interest" description="Disordered" evidence="7">
    <location>
        <begin position="596"/>
        <end position="688"/>
    </location>
</feature>
<feature type="compositionally biased region" description="Acidic residues" evidence="7">
    <location>
        <begin position="561"/>
        <end position="580"/>
    </location>
</feature>
<feature type="compositionally biased region" description="Basic and acidic residues" evidence="7">
    <location>
        <begin position="984"/>
        <end position="994"/>
    </location>
</feature>
<dbReference type="Proteomes" id="UP000001645">
    <property type="component" value="Chromosome 30"/>
</dbReference>
<feature type="region of interest" description="Disordered" evidence="7">
    <location>
        <begin position="948"/>
        <end position="1046"/>
    </location>
</feature>
<comment type="subcellular location">
    <subcellularLocation>
        <location evidence="1 6">Membrane</location>
        <topology evidence="1 6">Multi-pass membrane protein</topology>
    </subcellularLocation>
</comment>
<dbReference type="Bgee" id="ENSMGAG00000003374">
    <property type="expression patterns" value="Expressed in pectoralis major and 11 other cell types or tissues"/>
</dbReference>
<protein>
    <recommendedName>
        <fullName evidence="6">Anoctamin</fullName>
    </recommendedName>
</protein>
<feature type="domain" description="Anoctamin transmembrane" evidence="8">
    <location>
        <begin position="483"/>
        <end position="840"/>
    </location>
</feature>
<comment type="similarity">
    <text evidence="2 6">Belongs to the anoctamin family.</text>
</comment>
<feature type="transmembrane region" description="Helical" evidence="6">
    <location>
        <begin position="376"/>
        <end position="402"/>
    </location>
</feature>
<dbReference type="Pfam" id="PF04547">
    <property type="entry name" value="Anoctamin"/>
    <property type="match status" value="2"/>
</dbReference>
<evidence type="ECO:0000256" key="3">
    <source>
        <dbReference type="ARBA" id="ARBA00022692"/>
    </source>
</evidence>
<keyword evidence="4 6" id="KW-1133">Transmembrane helix</keyword>
<keyword evidence="3 6" id="KW-0812">Transmembrane</keyword>
<reference evidence="9" key="2">
    <citation type="submission" date="2025-08" db="UniProtKB">
        <authorList>
            <consortium name="Ensembl"/>
        </authorList>
    </citation>
    <scope>IDENTIFICATION</scope>
</reference>
<keyword evidence="10" id="KW-1185">Reference proteome</keyword>
<dbReference type="HOGENOM" id="CLU_009861_1_0_1"/>
<dbReference type="InterPro" id="IPR007632">
    <property type="entry name" value="Anoctamin"/>
</dbReference>
<evidence type="ECO:0000256" key="5">
    <source>
        <dbReference type="ARBA" id="ARBA00023136"/>
    </source>
</evidence>
<feature type="region of interest" description="Disordered" evidence="7">
    <location>
        <begin position="538"/>
        <end position="581"/>
    </location>
</feature>
<feature type="transmembrane region" description="Helical" evidence="6">
    <location>
        <begin position="271"/>
        <end position="293"/>
    </location>
</feature>
<feature type="transmembrane region" description="Helical" evidence="6">
    <location>
        <begin position="718"/>
        <end position="741"/>
    </location>
</feature>
<evidence type="ECO:0000256" key="4">
    <source>
        <dbReference type="ARBA" id="ARBA00022989"/>
    </source>
</evidence>